<dbReference type="InterPro" id="IPR036525">
    <property type="entry name" value="Tubulin/FtsZ_GTPase_sf"/>
</dbReference>
<dbReference type="PRINTS" id="PR01161">
    <property type="entry name" value="TUBULIN"/>
</dbReference>
<dbReference type="Gene3D" id="3.40.50.1440">
    <property type="entry name" value="Tubulin/FtsZ, GTPase domain"/>
    <property type="match status" value="1"/>
</dbReference>
<dbReference type="InterPro" id="IPR018316">
    <property type="entry name" value="Tubulin/FtsZ_2-layer-sand-dom"/>
</dbReference>
<evidence type="ECO:0000256" key="2">
    <source>
        <dbReference type="ARBA" id="ARBA00022701"/>
    </source>
</evidence>
<keyword evidence="4 5" id="KW-0342">GTP-binding</keyword>
<evidence type="ECO:0000313" key="9">
    <source>
        <dbReference type="Proteomes" id="UP001168821"/>
    </source>
</evidence>
<accession>A0AA38MNL2</accession>
<evidence type="ECO:0000256" key="3">
    <source>
        <dbReference type="ARBA" id="ARBA00022741"/>
    </source>
</evidence>
<dbReference type="Proteomes" id="UP001168821">
    <property type="component" value="Unassembled WGS sequence"/>
</dbReference>
<organism evidence="8 9">
    <name type="scientific">Zophobas morio</name>
    <dbReference type="NCBI Taxonomy" id="2755281"/>
    <lineage>
        <taxon>Eukaryota</taxon>
        <taxon>Metazoa</taxon>
        <taxon>Ecdysozoa</taxon>
        <taxon>Arthropoda</taxon>
        <taxon>Hexapoda</taxon>
        <taxon>Insecta</taxon>
        <taxon>Pterygota</taxon>
        <taxon>Neoptera</taxon>
        <taxon>Endopterygota</taxon>
        <taxon>Coleoptera</taxon>
        <taxon>Polyphaga</taxon>
        <taxon>Cucujiformia</taxon>
        <taxon>Tenebrionidae</taxon>
        <taxon>Zophobas</taxon>
    </lineage>
</organism>
<comment type="caution">
    <text evidence="8">The sequence shown here is derived from an EMBL/GenBank/DDBJ whole genome shotgun (WGS) entry which is preliminary data.</text>
</comment>
<keyword evidence="3 5" id="KW-0547">Nucleotide-binding</keyword>
<evidence type="ECO:0000256" key="4">
    <source>
        <dbReference type="ARBA" id="ARBA00023134"/>
    </source>
</evidence>
<dbReference type="EMBL" id="JALNTZ010000001">
    <property type="protein sequence ID" value="KAJ3664955.1"/>
    <property type="molecule type" value="Genomic_DNA"/>
</dbReference>
<dbReference type="InterPro" id="IPR003008">
    <property type="entry name" value="Tubulin_FtsZ_GTPase"/>
</dbReference>
<dbReference type="PANTHER" id="PTHR11588">
    <property type="entry name" value="TUBULIN"/>
    <property type="match status" value="1"/>
</dbReference>
<evidence type="ECO:0008006" key="10">
    <source>
        <dbReference type="Google" id="ProtNLM"/>
    </source>
</evidence>
<name>A0AA38MNL2_9CUCU</name>
<dbReference type="GO" id="GO:0005874">
    <property type="term" value="C:microtubule"/>
    <property type="evidence" value="ECO:0007669"/>
    <property type="project" value="UniProtKB-KW"/>
</dbReference>
<sequence length="457" mass="51666">MSEFIVIQVGQCGNQIGSCFLPEILQEYDVKLSHDPPSKCSKRDKTDLQQYMYSFFNFGTKAATFDTLSDLLRSNAKARFLCIDMEDSVVARFRAGKFRDLYDKKCLITNYPGSGNNWAEGYCSHGPKYKQKILNAVQYVVEQCDNLNGFLLLFSMGGGTGSGLGTFIVKLLADHYPSVERFIVCVYPTGTEDVITAPYNMAFATQELVNSATCVFPVENKALLDIVFRQTSRYCDRVSPFGPFEDVNKIIVDMVLHLTSGSRFGGKMNIDMNDINTNMVPFPKLNFLLSGFSPFVLKYVTSKHLKNELSLMASSRSCQLVKADPLDSRSTSMGVTLLGRGKFSVNDMRNYVDKLKTRLRFAPWSSKAVKVGLCDVPPKGLDFSVFSLSNSTSVLNLFDEVLSQFMKLYKRKAHVHHYTAVSEFDIQNFKQCQNDLNDFIQLYRDVEKIKPFTFNKR</sequence>
<keyword evidence="9" id="KW-1185">Reference proteome</keyword>
<reference evidence="8" key="1">
    <citation type="journal article" date="2023" name="G3 (Bethesda)">
        <title>Whole genome assemblies of Zophobas morio and Tenebrio molitor.</title>
        <authorList>
            <person name="Kaur S."/>
            <person name="Stinson S.A."/>
            <person name="diCenzo G.C."/>
        </authorList>
    </citation>
    <scope>NUCLEOTIDE SEQUENCE</scope>
    <source>
        <strain evidence="8">QUZm001</strain>
    </source>
</reference>
<dbReference type="SUPFAM" id="SSF52490">
    <property type="entry name" value="Tubulin nucleotide-binding domain-like"/>
    <property type="match status" value="1"/>
</dbReference>
<evidence type="ECO:0000259" key="7">
    <source>
        <dbReference type="SMART" id="SM00865"/>
    </source>
</evidence>
<dbReference type="Pfam" id="PF00091">
    <property type="entry name" value="Tubulin"/>
    <property type="match status" value="1"/>
</dbReference>
<dbReference type="InterPro" id="IPR004057">
    <property type="entry name" value="Epsilon_tubulin"/>
</dbReference>
<gene>
    <name evidence="8" type="ORF">Zmor_000484</name>
</gene>
<dbReference type="SUPFAM" id="SSF55307">
    <property type="entry name" value="Tubulin C-terminal domain-like"/>
    <property type="match status" value="1"/>
</dbReference>
<dbReference type="PRINTS" id="PR01519">
    <property type="entry name" value="EPSLNTUBULIN"/>
</dbReference>
<dbReference type="InterPro" id="IPR000217">
    <property type="entry name" value="Tubulin"/>
</dbReference>
<proteinExistence type="inferred from homology"/>
<dbReference type="InterPro" id="IPR017975">
    <property type="entry name" value="Tubulin_CS"/>
</dbReference>
<protein>
    <recommendedName>
        <fullName evidence="10">Tubulin beta chain</fullName>
    </recommendedName>
</protein>
<dbReference type="SMART" id="SM00865">
    <property type="entry name" value="Tubulin_C"/>
    <property type="match status" value="1"/>
</dbReference>
<dbReference type="SMART" id="SM00864">
    <property type="entry name" value="Tubulin"/>
    <property type="match status" value="1"/>
</dbReference>
<dbReference type="GO" id="GO:0005525">
    <property type="term" value="F:GTP binding"/>
    <property type="evidence" value="ECO:0007669"/>
    <property type="project" value="UniProtKB-UniRule"/>
</dbReference>
<evidence type="ECO:0000256" key="1">
    <source>
        <dbReference type="ARBA" id="ARBA00009636"/>
    </source>
</evidence>
<comment type="similarity">
    <text evidence="1 5">Belongs to the tubulin family.</text>
</comment>
<keyword evidence="2 5" id="KW-0493">Microtubule</keyword>
<evidence type="ECO:0000256" key="5">
    <source>
        <dbReference type="RuleBase" id="RU000352"/>
    </source>
</evidence>
<dbReference type="AlphaFoldDB" id="A0AA38MNL2"/>
<feature type="domain" description="Tubulin/FtsZ GTPase" evidence="6">
    <location>
        <begin position="52"/>
        <end position="266"/>
    </location>
</feature>
<dbReference type="PROSITE" id="PS00227">
    <property type="entry name" value="TUBULIN"/>
    <property type="match status" value="1"/>
</dbReference>
<feature type="domain" description="Tubulin/FtsZ 2-layer sandwich" evidence="7">
    <location>
        <begin position="268"/>
        <end position="403"/>
    </location>
</feature>
<dbReference type="InterPro" id="IPR023123">
    <property type="entry name" value="Tubulin_C"/>
</dbReference>
<evidence type="ECO:0000259" key="6">
    <source>
        <dbReference type="SMART" id="SM00864"/>
    </source>
</evidence>
<dbReference type="GO" id="GO:0007017">
    <property type="term" value="P:microtubule-based process"/>
    <property type="evidence" value="ECO:0007669"/>
    <property type="project" value="InterPro"/>
</dbReference>
<evidence type="ECO:0000313" key="8">
    <source>
        <dbReference type="EMBL" id="KAJ3664955.1"/>
    </source>
</evidence>
<dbReference type="Pfam" id="PF03953">
    <property type="entry name" value="Tubulin_C"/>
    <property type="match status" value="1"/>
</dbReference>
<dbReference type="Gene3D" id="1.10.287.600">
    <property type="entry name" value="Helix hairpin bin"/>
    <property type="match status" value="1"/>
</dbReference>
<dbReference type="InterPro" id="IPR008280">
    <property type="entry name" value="Tub_FtsZ_C"/>
</dbReference>